<dbReference type="InterPro" id="IPR012337">
    <property type="entry name" value="RNaseH-like_sf"/>
</dbReference>
<dbReference type="PANTHER" id="PTHR13620">
    <property type="entry name" value="3-5 EXONUCLEASE"/>
    <property type="match status" value="1"/>
</dbReference>
<keyword evidence="4" id="KW-0378">Hydrolase</keyword>
<evidence type="ECO:0000256" key="11">
    <source>
        <dbReference type="ARBA" id="ARBA00045901"/>
    </source>
</evidence>
<comment type="function">
    <text evidence="11">Has exonuclease activity on both single-stranded and duplex templates bearing overhangs, but not blunt ended duplex DNA, and cleaves in a 3'-5' direction. Essential for the formation of DNA replication focal centers. Has an important role in maintaining genome stability.</text>
</comment>
<comment type="similarity">
    <text evidence="8">Belongs to the WRNexo family.</text>
</comment>
<dbReference type="CDD" id="cd06141">
    <property type="entry name" value="WRN_exo"/>
    <property type="match status" value="1"/>
</dbReference>
<keyword evidence="6" id="KW-0460">Magnesium</keyword>
<feature type="domain" description="3'-5' exonuclease" evidence="13">
    <location>
        <begin position="46"/>
        <end position="229"/>
    </location>
</feature>
<dbReference type="GeneID" id="108558173"/>
<dbReference type="Pfam" id="PF01612">
    <property type="entry name" value="DNA_pol_A_exo1"/>
    <property type="match status" value="1"/>
</dbReference>
<keyword evidence="3" id="KW-0479">Metal-binding</keyword>
<evidence type="ECO:0000259" key="13">
    <source>
        <dbReference type="SMART" id="SM00474"/>
    </source>
</evidence>
<gene>
    <name evidence="15" type="primary">LOC108558173</name>
</gene>
<dbReference type="InterPro" id="IPR002562">
    <property type="entry name" value="3'-5'_exonuclease_dom"/>
</dbReference>
<proteinExistence type="inferred from homology"/>
<evidence type="ECO:0000256" key="6">
    <source>
        <dbReference type="ARBA" id="ARBA00022842"/>
    </source>
</evidence>
<name>A0ABM1M7D9_NICVS</name>
<keyword evidence="14" id="KW-1185">Reference proteome</keyword>
<evidence type="ECO:0000256" key="10">
    <source>
        <dbReference type="ARBA" id="ARBA00042761"/>
    </source>
</evidence>
<evidence type="ECO:0000256" key="12">
    <source>
        <dbReference type="SAM" id="MobiDB-lite"/>
    </source>
</evidence>
<evidence type="ECO:0000256" key="7">
    <source>
        <dbReference type="ARBA" id="ARBA00023242"/>
    </source>
</evidence>
<evidence type="ECO:0000313" key="15">
    <source>
        <dbReference type="RefSeq" id="XP_017770489.1"/>
    </source>
</evidence>
<dbReference type="Proteomes" id="UP000695000">
    <property type="component" value="Unplaced"/>
</dbReference>
<evidence type="ECO:0000256" key="9">
    <source>
        <dbReference type="ARBA" id="ARBA00040531"/>
    </source>
</evidence>
<feature type="region of interest" description="Disordered" evidence="12">
    <location>
        <begin position="1"/>
        <end position="21"/>
    </location>
</feature>
<evidence type="ECO:0000313" key="14">
    <source>
        <dbReference type="Proteomes" id="UP000695000"/>
    </source>
</evidence>
<dbReference type="InterPro" id="IPR036397">
    <property type="entry name" value="RNaseH_sf"/>
</dbReference>
<dbReference type="RefSeq" id="XP_017770489.1">
    <property type="nucleotide sequence ID" value="XM_017915000.1"/>
</dbReference>
<dbReference type="InterPro" id="IPR051132">
    <property type="entry name" value="3-5_Exonuclease_domain"/>
</dbReference>
<evidence type="ECO:0000256" key="4">
    <source>
        <dbReference type="ARBA" id="ARBA00022801"/>
    </source>
</evidence>
<evidence type="ECO:0000256" key="5">
    <source>
        <dbReference type="ARBA" id="ARBA00022839"/>
    </source>
</evidence>
<comment type="subcellular location">
    <subcellularLocation>
        <location evidence="1">Nucleus</location>
    </subcellularLocation>
</comment>
<dbReference type="SUPFAM" id="SSF53098">
    <property type="entry name" value="Ribonuclease H-like"/>
    <property type="match status" value="1"/>
</dbReference>
<dbReference type="Gene3D" id="3.30.420.10">
    <property type="entry name" value="Ribonuclease H-like superfamily/Ribonuclease H"/>
    <property type="match status" value="1"/>
</dbReference>
<organism evidence="14 15">
    <name type="scientific">Nicrophorus vespilloides</name>
    <name type="common">Boreal carrion beetle</name>
    <dbReference type="NCBI Taxonomy" id="110193"/>
    <lineage>
        <taxon>Eukaryota</taxon>
        <taxon>Metazoa</taxon>
        <taxon>Ecdysozoa</taxon>
        <taxon>Arthropoda</taxon>
        <taxon>Hexapoda</taxon>
        <taxon>Insecta</taxon>
        <taxon>Pterygota</taxon>
        <taxon>Neoptera</taxon>
        <taxon>Endopterygota</taxon>
        <taxon>Coleoptera</taxon>
        <taxon>Polyphaga</taxon>
        <taxon>Staphyliniformia</taxon>
        <taxon>Silphidae</taxon>
        <taxon>Nicrophorinae</taxon>
        <taxon>Nicrophorus</taxon>
    </lineage>
</organism>
<dbReference type="PANTHER" id="PTHR13620:SF109">
    <property type="entry name" value="3'-5' EXONUCLEASE"/>
    <property type="match status" value="1"/>
</dbReference>
<evidence type="ECO:0000256" key="3">
    <source>
        <dbReference type="ARBA" id="ARBA00022723"/>
    </source>
</evidence>
<keyword evidence="5" id="KW-0269">Exonuclease</keyword>
<reference evidence="15" key="1">
    <citation type="submission" date="2025-08" db="UniProtKB">
        <authorList>
            <consortium name="RefSeq"/>
        </authorList>
    </citation>
    <scope>IDENTIFICATION</scope>
    <source>
        <tissue evidence="15">Whole Larva</tissue>
    </source>
</reference>
<evidence type="ECO:0000256" key="8">
    <source>
        <dbReference type="ARBA" id="ARBA00037949"/>
    </source>
</evidence>
<accession>A0ABM1M7D9</accession>
<evidence type="ECO:0000256" key="1">
    <source>
        <dbReference type="ARBA" id="ARBA00004123"/>
    </source>
</evidence>
<sequence length="238" mass="27454">MESTRMRTRSQVPLAEKNTESKEVALRRNKRKALETAPFVKFDGIIKYYTTFIDCAEISEKLLNGAKSSIEEISVGFDLEWPFNFTTGPGKTAVIQISPNLDITYIFHVSKITKLPQSLVEFLKHPKIRLVGNNIKNDVSKLKRDFNLDLNYDNVTDLGTFARKLHSISGRWSLQKLVEHFLELRLDKNKAVRNSKWHIIPLTDVQQKYAAIDSYVSLKLYLLLKKLNDELPKDEDIN</sequence>
<keyword evidence="7" id="KW-0539">Nucleus</keyword>
<keyword evidence="2" id="KW-0540">Nuclease</keyword>
<protein>
    <recommendedName>
        <fullName evidence="9">3'-5' exonuclease</fullName>
    </recommendedName>
    <alternativeName>
        <fullName evidence="10">Werner Syndrome-like exonuclease</fullName>
    </alternativeName>
</protein>
<evidence type="ECO:0000256" key="2">
    <source>
        <dbReference type="ARBA" id="ARBA00022722"/>
    </source>
</evidence>
<dbReference type="SMART" id="SM00474">
    <property type="entry name" value="35EXOc"/>
    <property type="match status" value="1"/>
</dbReference>